<dbReference type="PROSITE" id="PS50943">
    <property type="entry name" value="HTH_CROC1"/>
    <property type="match status" value="1"/>
</dbReference>
<sequence length="111" mass="12867">MKTNDLVIGKVIKWLESEEKSFVWLAEQLGVSLFHVEYMLKGERILKSERIEQIAKIMGIKTKELVKSEVIMENQLTVKLLGSISNRRSKRELDSLLFAINDYLGLKEQTK</sequence>
<evidence type="ECO:0000259" key="1">
    <source>
        <dbReference type="PROSITE" id="PS50943"/>
    </source>
</evidence>
<keyword evidence="3" id="KW-1185">Reference proteome</keyword>
<name>A0ABY8KBE6_9BACI</name>
<dbReference type="InterPro" id="IPR010982">
    <property type="entry name" value="Lambda_DNA-bd_dom_sf"/>
</dbReference>
<dbReference type="Proteomes" id="UP001244564">
    <property type="component" value="Chromosome"/>
</dbReference>
<proteinExistence type="predicted"/>
<dbReference type="SUPFAM" id="SSF47413">
    <property type="entry name" value="lambda repressor-like DNA-binding domains"/>
    <property type="match status" value="1"/>
</dbReference>
<dbReference type="RefSeq" id="WP_279493413.1">
    <property type="nucleotide sequence ID" value="NZ_CP122283.1"/>
</dbReference>
<dbReference type="InterPro" id="IPR001387">
    <property type="entry name" value="Cro/C1-type_HTH"/>
</dbReference>
<dbReference type="Gene3D" id="1.10.260.40">
    <property type="entry name" value="lambda repressor-like DNA-binding domains"/>
    <property type="match status" value="1"/>
</dbReference>
<protein>
    <submittedName>
        <fullName evidence="2">XRE family transcriptional regulator</fullName>
    </submittedName>
</protein>
<gene>
    <name evidence="2" type="ORF">QBO96_14000</name>
</gene>
<accession>A0ABY8KBE6</accession>
<evidence type="ECO:0000313" key="2">
    <source>
        <dbReference type="EMBL" id="WGF36868.1"/>
    </source>
</evidence>
<reference evidence="2 3" key="1">
    <citation type="submission" date="2023-04" db="EMBL/GenBank/DDBJ databases">
        <title>Genomic of Lysinibacillus capsici TSBLM.</title>
        <authorList>
            <person name="Hu X.S."/>
            <person name="Yu C.H."/>
        </authorList>
    </citation>
    <scope>NUCLEOTIDE SEQUENCE [LARGE SCALE GENOMIC DNA]</scope>
    <source>
        <strain evidence="2 3">TSBLM</strain>
    </source>
</reference>
<evidence type="ECO:0000313" key="3">
    <source>
        <dbReference type="Proteomes" id="UP001244564"/>
    </source>
</evidence>
<organism evidence="2 3">
    <name type="scientific">Lysinibacillus capsici</name>
    <dbReference type="NCBI Taxonomy" id="2115968"/>
    <lineage>
        <taxon>Bacteria</taxon>
        <taxon>Bacillati</taxon>
        <taxon>Bacillota</taxon>
        <taxon>Bacilli</taxon>
        <taxon>Bacillales</taxon>
        <taxon>Bacillaceae</taxon>
        <taxon>Lysinibacillus</taxon>
    </lineage>
</organism>
<feature type="domain" description="HTH cro/C1-type" evidence="1">
    <location>
        <begin position="25"/>
        <end position="65"/>
    </location>
</feature>
<dbReference type="EMBL" id="CP122283">
    <property type="protein sequence ID" value="WGF36868.1"/>
    <property type="molecule type" value="Genomic_DNA"/>
</dbReference>